<feature type="signal peptide" evidence="7">
    <location>
        <begin position="1"/>
        <end position="20"/>
    </location>
</feature>
<evidence type="ECO:0000256" key="5">
    <source>
        <dbReference type="ARBA" id="ARBA00022729"/>
    </source>
</evidence>
<sequence>MRLPFAVMMAIVVQLSGASATSVSADGPVAVTIVDHLLNAAHDSITTSTRLLRTVDADSKTETSGEDRLNIPGLETLSHYVWKLFGSPVNGKTIQGWLRKDTSEIEAFKLLKLDKAGDKLLASSKFRGWLRYVEERGLKTGKQIDSNDTTPPQACQMTSISAVGDLAFVGPSHIAEFNDFQYVEVVGVHDSTVTVKVVGPDVDDDEETEKLFSISQEM</sequence>
<protein>
    <submittedName>
        <fullName evidence="9">Unnamed protein product</fullName>
    </submittedName>
</protein>
<accession>A0A9W6XK30</accession>
<evidence type="ECO:0000256" key="7">
    <source>
        <dbReference type="SAM" id="SignalP"/>
    </source>
</evidence>
<dbReference type="EMBL" id="BSXT01001219">
    <property type="protein sequence ID" value="GMF40042.1"/>
    <property type="molecule type" value="Genomic_DNA"/>
</dbReference>
<evidence type="ECO:0000313" key="10">
    <source>
        <dbReference type="Proteomes" id="UP001165121"/>
    </source>
</evidence>
<dbReference type="GO" id="GO:0005576">
    <property type="term" value="C:extracellular region"/>
    <property type="evidence" value="ECO:0007669"/>
    <property type="project" value="UniProtKB-SubCell"/>
</dbReference>
<organism evidence="9 10">
    <name type="scientific">Phytophthora fragariaefolia</name>
    <dbReference type="NCBI Taxonomy" id="1490495"/>
    <lineage>
        <taxon>Eukaryota</taxon>
        <taxon>Sar</taxon>
        <taxon>Stramenopiles</taxon>
        <taxon>Oomycota</taxon>
        <taxon>Peronosporomycetes</taxon>
        <taxon>Peronosporales</taxon>
        <taxon>Peronosporaceae</taxon>
        <taxon>Phytophthora</taxon>
    </lineage>
</organism>
<comment type="similarity">
    <text evidence="3">Belongs to the RxLR effector family.</text>
</comment>
<evidence type="ECO:0000256" key="3">
    <source>
        <dbReference type="ARBA" id="ARBA00010400"/>
    </source>
</evidence>
<name>A0A9W6XK30_9STRA</name>
<dbReference type="Proteomes" id="UP001165121">
    <property type="component" value="Unassembled WGS sequence"/>
</dbReference>
<feature type="domain" description="RxLR effector PexRD54 WY" evidence="8">
    <location>
        <begin position="94"/>
        <end position="133"/>
    </location>
</feature>
<comment type="subcellular location">
    <subcellularLocation>
        <location evidence="1">Host cell</location>
    </subcellularLocation>
    <subcellularLocation>
        <location evidence="2">Secreted</location>
    </subcellularLocation>
</comment>
<keyword evidence="4" id="KW-0964">Secreted</keyword>
<proteinExistence type="inferred from homology"/>
<keyword evidence="6" id="KW-0843">Virulence</keyword>
<feature type="chain" id="PRO_5040977186" evidence="7">
    <location>
        <begin position="21"/>
        <end position="218"/>
    </location>
</feature>
<dbReference type="Pfam" id="PF22748">
    <property type="entry name" value="PexRD54_WY"/>
    <property type="match status" value="1"/>
</dbReference>
<keyword evidence="10" id="KW-1185">Reference proteome</keyword>
<dbReference type="InterPro" id="IPR054463">
    <property type="entry name" value="PexRD54_WY"/>
</dbReference>
<reference evidence="9" key="1">
    <citation type="submission" date="2023-04" db="EMBL/GenBank/DDBJ databases">
        <title>Phytophthora fragariaefolia NBRC 109709.</title>
        <authorList>
            <person name="Ichikawa N."/>
            <person name="Sato H."/>
            <person name="Tonouchi N."/>
        </authorList>
    </citation>
    <scope>NUCLEOTIDE SEQUENCE</scope>
    <source>
        <strain evidence="9">NBRC 109709</strain>
    </source>
</reference>
<evidence type="ECO:0000256" key="6">
    <source>
        <dbReference type="ARBA" id="ARBA00023026"/>
    </source>
</evidence>
<dbReference type="OrthoDB" id="106052at2759"/>
<evidence type="ECO:0000256" key="1">
    <source>
        <dbReference type="ARBA" id="ARBA00004340"/>
    </source>
</evidence>
<evidence type="ECO:0000256" key="2">
    <source>
        <dbReference type="ARBA" id="ARBA00004613"/>
    </source>
</evidence>
<dbReference type="AlphaFoldDB" id="A0A9W6XK30"/>
<dbReference type="GO" id="GO:0043657">
    <property type="term" value="C:host cell"/>
    <property type="evidence" value="ECO:0007669"/>
    <property type="project" value="UniProtKB-SubCell"/>
</dbReference>
<keyword evidence="5 7" id="KW-0732">Signal</keyword>
<gene>
    <name evidence="9" type="ORF">Pfra01_001213900</name>
</gene>
<evidence type="ECO:0000256" key="4">
    <source>
        <dbReference type="ARBA" id="ARBA00022525"/>
    </source>
</evidence>
<evidence type="ECO:0000313" key="9">
    <source>
        <dbReference type="EMBL" id="GMF40042.1"/>
    </source>
</evidence>
<evidence type="ECO:0000259" key="8">
    <source>
        <dbReference type="Pfam" id="PF22748"/>
    </source>
</evidence>
<comment type="caution">
    <text evidence="9">The sequence shown here is derived from an EMBL/GenBank/DDBJ whole genome shotgun (WGS) entry which is preliminary data.</text>
</comment>